<evidence type="ECO:0000313" key="1">
    <source>
        <dbReference type="EMBL" id="KKN96164.1"/>
    </source>
</evidence>
<proteinExistence type="predicted"/>
<dbReference type="EMBL" id="LAZR01000066">
    <property type="protein sequence ID" value="KKN96164.1"/>
    <property type="molecule type" value="Genomic_DNA"/>
</dbReference>
<protein>
    <submittedName>
        <fullName evidence="1">Uncharacterized protein</fullName>
    </submittedName>
</protein>
<accession>A0A0F9UWM8</accession>
<organism evidence="1">
    <name type="scientific">marine sediment metagenome</name>
    <dbReference type="NCBI Taxonomy" id="412755"/>
    <lineage>
        <taxon>unclassified sequences</taxon>
        <taxon>metagenomes</taxon>
        <taxon>ecological metagenomes</taxon>
    </lineage>
</organism>
<sequence>MASANKAHCAANLIGQRACVSGGYKPFTVRAAGGKVGLCTSTYNHSQDDETKAEIARRVAALWNMSTGVPTEHLEALEASGFKFTAKLK</sequence>
<reference evidence="1" key="1">
    <citation type="journal article" date="2015" name="Nature">
        <title>Complex archaea that bridge the gap between prokaryotes and eukaryotes.</title>
        <authorList>
            <person name="Spang A."/>
            <person name="Saw J.H."/>
            <person name="Jorgensen S.L."/>
            <person name="Zaremba-Niedzwiedzka K."/>
            <person name="Martijn J."/>
            <person name="Lind A.E."/>
            <person name="van Eijk R."/>
            <person name="Schleper C."/>
            <person name="Guy L."/>
            <person name="Ettema T.J."/>
        </authorList>
    </citation>
    <scope>NUCLEOTIDE SEQUENCE</scope>
</reference>
<name>A0A0F9UWM8_9ZZZZ</name>
<gene>
    <name evidence="1" type="ORF">LCGC14_0170940</name>
</gene>
<dbReference type="AlphaFoldDB" id="A0A0F9UWM8"/>
<comment type="caution">
    <text evidence="1">The sequence shown here is derived from an EMBL/GenBank/DDBJ whole genome shotgun (WGS) entry which is preliminary data.</text>
</comment>